<protein>
    <submittedName>
        <fullName evidence="5">Unannotated protein</fullName>
    </submittedName>
</protein>
<name>A0A6J6HEX8_9ZZZZ</name>
<dbReference type="HAMAP" id="MF_01328_B">
    <property type="entry name" value="Ribosomal_uL4_B"/>
    <property type="match status" value="1"/>
</dbReference>
<evidence type="ECO:0000313" key="5">
    <source>
        <dbReference type="EMBL" id="CAB4611500.1"/>
    </source>
</evidence>
<proteinExistence type="inferred from homology"/>
<evidence type="ECO:0000256" key="4">
    <source>
        <dbReference type="SAM" id="MobiDB-lite"/>
    </source>
</evidence>
<accession>A0A6J6HEX8</accession>
<evidence type="ECO:0000256" key="3">
    <source>
        <dbReference type="ARBA" id="ARBA00023274"/>
    </source>
</evidence>
<feature type="region of interest" description="Disordered" evidence="4">
    <location>
        <begin position="43"/>
        <end position="98"/>
    </location>
</feature>
<dbReference type="AlphaFoldDB" id="A0A6J6HEX8"/>
<dbReference type="EMBL" id="CAEZUZ010000031">
    <property type="protein sequence ID" value="CAB4611500.1"/>
    <property type="molecule type" value="Genomic_DNA"/>
</dbReference>
<dbReference type="InterPro" id="IPR013005">
    <property type="entry name" value="Ribosomal_uL4-like"/>
</dbReference>
<comment type="similarity">
    <text evidence="1">Belongs to the universal ribosomal protein uL4 family.</text>
</comment>
<dbReference type="PANTHER" id="PTHR10746">
    <property type="entry name" value="50S RIBOSOMAL PROTEIN L4"/>
    <property type="match status" value="1"/>
</dbReference>
<dbReference type="PANTHER" id="PTHR10746:SF6">
    <property type="entry name" value="LARGE RIBOSOMAL SUBUNIT PROTEIN UL4M"/>
    <property type="match status" value="1"/>
</dbReference>
<dbReference type="Gene3D" id="3.40.1370.10">
    <property type="match status" value="1"/>
</dbReference>
<dbReference type="Pfam" id="PF00573">
    <property type="entry name" value="Ribosomal_L4"/>
    <property type="match status" value="1"/>
</dbReference>
<dbReference type="InterPro" id="IPR002136">
    <property type="entry name" value="Ribosomal_uL4"/>
</dbReference>
<reference evidence="5" key="1">
    <citation type="submission" date="2020-05" db="EMBL/GenBank/DDBJ databases">
        <authorList>
            <person name="Chiriac C."/>
            <person name="Salcher M."/>
            <person name="Ghai R."/>
            <person name="Kavagutti S V."/>
        </authorList>
    </citation>
    <scope>NUCLEOTIDE SEQUENCE</scope>
</reference>
<keyword evidence="3" id="KW-0687">Ribonucleoprotein</keyword>
<evidence type="ECO:0000256" key="2">
    <source>
        <dbReference type="ARBA" id="ARBA00022980"/>
    </source>
</evidence>
<organism evidence="5">
    <name type="scientific">freshwater metagenome</name>
    <dbReference type="NCBI Taxonomy" id="449393"/>
    <lineage>
        <taxon>unclassified sequences</taxon>
        <taxon>metagenomes</taxon>
        <taxon>ecological metagenomes</taxon>
    </lineage>
</organism>
<dbReference type="GO" id="GO:0006412">
    <property type="term" value="P:translation"/>
    <property type="evidence" value="ECO:0007669"/>
    <property type="project" value="InterPro"/>
</dbReference>
<gene>
    <name evidence="5" type="ORF">UFOPK1889_00316</name>
</gene>
<dbReference type="InterPro" id="IPR023574">
    <property type="entry name" value="Ribosomal_uL4_dom_sf"/>
</dbReference>
<dbReference type="GO" id="GO:1990904">
    <property type="term" value="C:ribonucleoprotein complex"/>
    <property type="evidence" value="ECO:0007669"/>
    <property type="project" value="UniProtKB-KW"/>
</dbReference>
<dbReference type="GO" id="GO:0003735">
    <property type="term" value="F:structural constituent of ribosome"/>
    <property type="evidence" value="ECO:0007669"/>
    <property type="project" value="InterPro"/>
</dbReference>
<sequence length="206" mass="21698">MASIAVKNSSGASAGNVEVADTLFAVQPNVPVMHQVVTAQLAGRRAGTQSTKTRAEVAGTGKKPFNQKGTGGARQGSTRAPHYTGGGIAHGPKPRKYTQRTPRKMIRLALASALSDRNNAGHIVVVESWGLSAPSTKDAIKTLAALGVSGRVMVVVTPAEEVAIKSFRNLPEVQLTLVSELNAYDILCNDWIVFSKDSLPIAKEAK</sequence>
<evidence type="ECO:0000256" key="1">
    <source>
        <dbReference type="ARBA" id="ARBA00010528"/>
    </source>
</evidence>
<dbReference type="SUPFAM" id="SSF52166">
    <property type="entry name" value="Ribosomal protein L4"/>
    <property type="match status" value="1"/>
</dbReference>
<keyword evidence="2" id="KW-0689">Ribosomal protein</keyword>
<dbReference type="GO" id="GO:0005840">
    <property type="term" value="C:ribosome"/>
    <property type="evidence" value="ECO:0007669"/>
    <property type="project" value="UniProtKB-KW"/>
</dbReference>
<dbReference type="NCBIfam" id="TIGR03953">
    <property type="entry name" value="rplD_bact"/>
    <property type="match status" value="1"/>
</dbReference>